<keyword evidence="2" id="KW-1185">Reference proteome</keyword>
<evidence type="ECO:0000313" key="2">
    <source>
        <dbReference type="Proteomes" id="UP000324222"/>
    </source>
</evidence>
<reference evidence="1 2" key="1">
    <citation type="submission" date="2019-05" db="EMBL/GenBank/DDBJ databases">
        <title>Another draft genome of Portunus trituberculatus and its Hox gene families provides insights of decapod evolution.</title>
        <authorList>
            <person name="Jeong J.-H."/>
            <person name="Song I."/>
            <person name="Kim S."/>
            <person name="Choi T."/>
            <person name="Kim D."/>
            <person name="Ryu S."/>
            <person name="Kim W."/>
        </authorList>
    </citation>
    <scope>NUCLEOTIDE SEQUENCE [LARGE SCALE GENOMIC DNA]</scope>
    <source>
        <tissue evidence="1">Muscle</tissue>
    </source>
</reference>
<comment type="caution">
    <text evidence="1">The sequence shown here is derived from an EMBL/GenBank/DDBJ whole genome shotgun (WGS) entry which is preliminary data.</text>
</comment>
<gene>
    <name evidence="1" type="ORF">E2C01_028455</name>
</gene>
<accession>A0A5B7ERQ9</accession>
<dbReference type="Proteomes" id="UP000324222">
    <property type="component" value="Unassembled WGS sequence"/>
</dbReference>
<proteinExistence type="predicted"/>
<dbReference type="EMBL" id="VSRR010003187">
    <property type="protein sequence ID" value="MPC35044.1"/>
    <property type="molecule type" value="Genomic_DNA"/>
</dbReference>
<sequence>MIGIWRRTTAPASPTLTTGRQERVFWEDFKFKTFPVFPNFTHIVAIKSKIEQILLVFYEF</sequence>
<protein>
    <submittedName>
        <fullName evidence="1">Uncharacterized protein</fullName>
    </submittedName>
</protein>
<name>A0A5B7ERQ9_PORTR</name>
<organism evidence="1 2">
    <name type="scientific">Portunus trituberculatus</name>
    <name type="common">Swimming crab</name>
    <name type="synonym">Neptunus trituberculatus</name>
    <dbReference type="NCBI Taxonomy" id="210409"/>
    <lineage>
        <taxon>Eukaryota</taxon>
        <taxon>Metazoa</taxon>
        <taxon>Ecdysozoa</taxon>
        <taxon>Arthropoda</taxon>
        <taxon>Crustacea</taxon>
        <taxon>Multicrustacea</taxon>
        <taxon>Malacostraca</taxon>
        <taxon>Eumalacostraca</taxon>
        <taxon>Eucarida</taxon>
        <taxon>Decapoda</taxon>
        <taxon>Pleocyemata</taxon>
        <taxon>Brachyura</taxon>
        <taxon>Eubrachyura</taxon>
        <taxon>Portunoidea</taxon>
        <taxon>Portunidae</taxon>
        <taxon>Portuninae</taxon>
        <taxon>Portunus</taxon>
    </lineage>
</organism>
<evidence type="ECO:0000313" key="1">
    <source>
        <dbReference type="EMBL" id="MPC35044.1"/>
    </source>
</evidence>
<dbReference type="AlphaFoldDB" id="A0A5B7ERQ9"/>